<sequence>MKNPLQTPLQYLYVDLFCGAGGVTTGIEKARVNGRKVAKVIACVNHDPIAIRSHAQNHKHVLHFTEDIRTLDLTSLVRLVQFYQAKYPHAKLVLWASLECTNFSKAKGGQPRDADSRTLADHLDRYIEALKPDMIQIENVEEFMAWGPLDANGKPVSRKNGRDFRKWVERIEDYGYSFDYRLLNSADFGAYTSRKRFFAQFARPGVPVSWPKPTHSKTPSSGMFGSLKPWKAVRDVLQLSDEGKSIFGRKKPLVEASLARIYHGLKKHVAPGADAFITKYYSGKPEHKNISVEGPAGTITCVDGQAIVKANFLTKYYGTGVTIPTDSAVSTITTKDRMGLVTAAWLDKNFSSGAHNHQSINEPAGALTTVNKFGLMQACWLDKQFSGTANHQSVDQPAGSILPNDKHCLMQAESWIMPTSYTNVGRSVDEPCPTILASRKHHYLVNPQFCNKGNSVDKPAPTLIAGMGKRPLSLVTVSHVVDADASHLAITENGELAIAIYENDTPWMKQIKELMAELGIVDIKMRMLKVDELKVIQGFPKNYYLAGTQSDQKKFIGNSVPPDLPRAMVESNAVALMELLKEQLIAA</sequence>
<dbReference type="Gene3D" id="3.90.120.10">
    <property type="entry name" value="DNA Methylase, subunit A, domain 2"/>
    <property type="match status" value="1"/>
</dbReference>
<dbReference type="GO" id="GO:0009307">
    <property type="term" value="P:DNA restriction-modification system"/>
    <property type="evidence" value="ECO:0007669"/>
    <property type="project" value="UniProtKB-KW"/>
</dbReference>
<organism evidence="8 9">
    <name type="scientific">Pontibacter burrus</name>
    <dbReference type="NCBI Taxonomy" id="2704466"/>
    <lineage>
        <taxon>Bacteria</taxon>
        <taxon>Pseudomonadati</taxon>
        <taxon>Bacteroidota</taxon>
        <taxon>Cytophagia</taxon>
        <taxon>Cytophagales</taxon>
        <taxon>Hymenobacteraceae</taxon>
        <taxon>Pontibacter</taxon>
    </lineage>
</organism>
<gene>
    <name evidence="8" type="ORF">GXP69_00625</name>
</gene>
<dbReference type="Pfam" id="PF00145">
    <property type="entry name" value="DNA_methylase"/>
    <property type="match status" value="2"/>
</dbReference>
<protein>
    <recommendedName>
        <fullName evidence="1">DNA (cytosine-5-)-methyltransferase</fullName>
        <ecNumber evidence="1">2.1.1.37</ecNumber>
    </recommendedName>
</protein>
<dbReference type="RefSeq" id="WP_163910973.1">
    <property type="nucleotide sequence ID" value="NZ_JAAGWD010000001.1"/>
</dbReference>
<proteinExistence type="inferred from homology"/>
<keyword evidence="5" id="KW-0680">Restriction system</keyword>
<comment type="caution">
    <text evidence="8">The sequence shown here is derived from an EMBL/GenBank/DDBJ whole genome shotgun (WGS) entry which is preliminary data.</text>
</comment>
<dbReference type="Gene3D" id="3.40.50.150">
    <property type="entry name" value="Vaccinia Virus protein VP39"/>
    <property type="match status" value="1"/>
</dbReference>
<dbReference type="Proteomes" id="UP000474777">
    <property type="component" value="Unassembled WGS sequence"/>
</dbReference>
<dbReference type="SUPFAM" id="SSF53335">
    <property type="entry name" value="S-adenosyl-L-methionine-dependent methyltransferases"/>
    <property type="match status" value="1"/>
</dbReference>
<evidence type="ECO:0000313" key="8">
    <source>
        <dbReference type="EMBL" id="NEM96183.1"/>
    </source>
</evidence>
<evidence type="ECO:0000313" key="9">
    <source>
        <dbReference type="Proteomes" id="UP000474777"/>
    </source>
</evidence>
<comment type="catalytic activity">
    <reaction evidence="6">
        <text>a 2'-deoxycytidine in DNA + S-adenosyl-L-methionine = a 5-methyl-2'-deoxycytidine in DNA + S-adenosyl-L-homocysteine + H(+)</text>
        <dbReference type="Rhea" id="RHEA:13681"/>
        <dbReference type="Rhea" id="RHEA-COMP:11369"/>
        <dbReference type="Rhea" id="RHEA-COMP:11370"/>
        <dbReference type="ChEBI" id="CHEBI:15378"/>
        <dbReference type="ChEBI" id="CHEBI:57856"/>
        <dbReference type="ChEBI" id="CHEBI:59789"/>
        <dbReference type="ChEBI" id="CHEBI:85452"/>
        <dbReference type="ChEBI" id="CHEBI:85454"/>
        <dbReference type="EC" id="2.1.1.37"/>
    </reaction>
</comment>
<dbReference type="InterPro" id="IPR050390">
    <property type="entry name" value="C5-Methyltransferase"/>
</dbReference>
<evidence type="ECO:0000256" key="6">
    <source>
        <dbReference type="ARBA" id="ARBA00047422"/>
    </source>
</evidence>
<keyword evidence="9" id="KW-1185">Reference proteome</keyword>
<keyword evidence="2 7" id="KW-0489">Methyltransferase</keyword>
<dbReference type="InterPro" id="IPR001525">
    <property type="entry name" value="C5_MeTfrase"/>
</dbReference>
<keyword evidence="3 7" id="KW-0808">Transferase</keyword>
<evidence type="ECO:0000256" key="3">
    <source>
        <dbReference type="ARBA" id="ARBA00022679"/>
    </source>
</evidence>
<dbReference type="GO" id="GO:0003886">
    <property type="term" value="F:DNA (cytosine-5-)-methyltransferase activity"/>
    <property type="evidence" value="ECO:0007669"/>
    <property type="project" value="UniProtKB-EC"/>
</dbReference>
<dbReference type="AlphaFoldDB" id="A0A6B3LJN6"/>
<evidence type="ECO:0000256" key="1">
    <source>
        <dbReference type="ARBA" id="ARBA00011975"/>
    </source>
</evidence>
<evidence type="ECO:0000256" key="7">
    <source>
        <dbReference type="PROSITE-ProRule" id="PRU01016"/>
    </source>
</evidence>
<dbReference type="GO" id="GO:0032259">
    <property type="term" value="P:methylation"/>
    <property type="evidence" value="ECO:0007669"/>
    <property type="project" value="UniProtKB-KW"/>
</dbReference>
<keyword evidence="4 7" id="KW-0949">S-adenosyl-L-methionine</keyword>
<dbReference type="PROSITE" id="PS51679">
    <property type="entry name" value="SAM_MT_C5"/>
    <property type="match status" value="1"/>
</dbReference>
<reference evidence="8 9" key="1">
    <citation type="submission" date="2020-02" db="EMBL/GenBank/DDBJ databases">
        <authorList>
            <person name="Kim M.K."/>
        </authorList>
    </citation>
    <scope>NUCLEOTIDE SEQUENCE [LARGE SCALE GENOMIC DNA]</scope>
    <source>
        <strain evidence="8 9">BT327</strain>
    </source>
</reference>
<evidence type="ECO:0000256" key="4">
    <source>
        <dbReference type="ARBA" id="ARBA00022691"/>
    </source>
</evidence>
<dbReference type="PANTHER" id="PTHR10629">
    <property type="entry name" value="CYTOSINE-SPECIFIC METHYLTRANSFERASE"/>
    <property type="match status" value="1"/>
</dbReference>
<dbReference type="PANTHER" id="PTHR10629:SF52">
    <property type="entry name" value="DNA (CYTOSINE-5)-METHYLTRANSFERASE 1"/>
    <property type="match status" value="1"/>
</dbReference>
<dbReference type="GO" id="GO:0003677">
    <property type="term" value="F:DNA binding"/>
    <property type="evidence" value="ECO:0007669"/>
    <property type="project" value="TreeGrafter"/>
</dbReference>
<name>A0A6B3LJN6_9BACT</name>
<dbReference type="InterPro" id="IPR029063">
    <property type="entry name" value="SAM-dependent_MTases_sf"/>
</dbReference>
<accession>A0A6B3LJN6</accession>
<dbReference type="EMBL" id="JAAGWD010000001">
    <property type="protein sequence ID" value="NEM96183.1"/>
    <property type="molecule type" value="Genomic_DNA"/>
</dbReference>
<evidence type="ECO:0000256" key="2">
    <source>
        <dbReference type="ARBA" id="ARBA00022603"/>
    </source>
</evidence>
<comment type="similarity">
    <text evidence="7">Belongs to the class I-like SAM-binding methyltransferase superfamily. C5-methyltransferase family.</text>
</comment>
<dbReference type="PRINTS" id="PR00105">
    <property type="entry name" value="C5METTRFRASE"/>
</dbReference>
<dbReference type="EC" id="2.1.1.37" evidence="1"/>
<dbReference type="GO" id="GO:0044027">
    <property type="term" value="P:negative regulation of gene expression via chromosomal CpG island methylation"/>
    <property type="evidence" value="ECO:0007669"/>
    <property type="project" value="TreeGrafter"/>
</dbReference>
<feature type="active site" evidence="7">
    <location>
        <position position="100"/>
    </location>
</feature>
<evidence type="ECO:0000256" key="5">
    <source>
        <dbReference type="ARBA" id="ARBA00022747"/>
    </source>
</evidence>